<dbReference type="AlphaFoldDB" id="A0AA86Q8K0"/>
<name>A0AA86Q8K0_9EUKA</name>
<protein>
    <submittedName>
        <fullName evidence="3">Hypothetical_protein</fullName>
    </submittedName>
</protein>
<organism evidence="2">
    <name type="scientific">Hexamita inflata</name>
    <dbReference type="NCBI Taxonomy" id="28002"/>
    <lineage>
        <taxon>Eukaryota</taxon>
        <taxon>Metamonada</taxon>
        <taxon>Diplomonadida</taxon>
        <taxon>Hexamitidae</taxon>
        <taxon>Hexamitinae</taxon>
        <taxon>Hexamita</taxon>
    </lineage>
</organism>
<comment type="caution">
    <text evidence="2">The sequence shown here is derived from an EMBL/GenBank/DDBJ whole genome shotgun (WGS) entry which is preliminary data.</text>
</comment>
<evidence type="ECO:0000313" key="3">
    <source>
        <dbReference type="EMBL" id="CAL6039949.1"/>
    </source>
</evidence>
<proteinExistence type="predicted"/>
<feature type="transmembrane region" description="Helical" evidence="1">
    <location>
        <begin position="203"/>
        <end position="227"/>
    </location>
</feature>
<evidence type="ECO:0000313" key="2">
    <source>
        <dbReference type="EMBL" id="CAI9948167.1"/>
    </source>
</evidence>
<keyword evidence="1" id="KW-0472">Membrane</keyword>
<evidence type="ECO:0000256" key="1">
    <source>
        <dbReference type="SAM" id="Phobius"/>
    </source>
</evidence>
<dbReference type="EMBL" id="CATOUU010000787">
    <property type="protein sequence ID" value="CAI9948167.1"/>
    <property type="molecule type" value="Genomic_DNA"/>
</dbReference>
<dbReference type="EMBL" id="CAXDID020000144">
    <property type="protein sequence ID" value="CAL6039949.1"/>
    <property type="molecule type" value="Genomic_DNA"/>
</dbReference>
<reference evidence="3 4" key="2">
    <citation type="submission" date="2024-07" db="EMBL/GenBank/DDBJ databases">
        <authorList>
            <person name="Akdeniz Z."/>
        </authorList>
    </citation>
    <scope>NUCLEOTIDE SEQUENCE [LARGE SCALE GENOMIC DNA]</scope>
</reference>
<feature type="transmembrane region" description="Helical" evidence="1">
    <location>
        <begin position="6"/>
        <end position="23"/>
    </location>
</feature>
<keyword evidence="1" id="KW-1133">Transmembrane helix</keyword>
<feature type="transmembrane region" description="Helical" evidence="1">
    <location>
        <begin position="30"/>
        <end position="49"/>
    </location>
</feature>
<evidence type="ECO:0000313" key="4">
    <source>
        <dbReference type="Proteomes" id="UP001642409"/>
    </source>
</evidence>
<feature type="transmembrane region" description="Helical" evidence="1">
    <location>
        <begin position="162"/>
        <end position="183"/>
    </location>
</feature>
<reference evidence="2" key="1">
    <citation type="submission" date="2023-06" db="EMBL/GenBank/DDBJ databases">
        <authorList>
            <person name="Kurt Z."/>
        </authorList>
    </citation>
    <scope>NUCLEOTIDE SEQUENCE</scope>
</reference>
<sequence length="296" mass="34169">MSTFGYFWVLLNVVFYTIFKPALNLEALSIAIYILPVFLPRLLIILFYSTSTCKLSLSSNIRVAADTLDSSQRQLQRQLQKSIQNDSLNCNLIISTKAQFNHSIFISQIMAIHKSKLSYTQRYHKLFIIIQVHNYLSINESQVSGIYIYIYIYILTSDQFPATVLVAGITLACIPTEYSYPIYNEYNNNLSYYWSYNYAYQNVGLGVTLSIVGLFGFFITISFSCILKKKSVSSEIEPLVPKQAVNPPQMNYQQVQYSQPVQYQQQVQPMQQQIPQYQAQQFQMAQPVQFVKPNMM</sequence>
<keyword evidence="1" id="KW-0812">Transmembrane</keyword>
<keyword evidence="4" id="KW-1185">Reference proteome</keyword>
<dbReference type="Proteomes" id="UP001642409">
    <property type="component" value="Unassembled WGS sequence"/>
</dbReference>
<accession>A0AA86Q8K0</accession>
<gene>
    <name evidence="2" type="ORF">HINF_LOCUS35812</name>
    <name evidence="3" type="ORF">HINF_LOCUS38097</name>
</gene>